<dbReference type="EC" id="3.4.25.1" evidence="6"/>
<reference evidence="24 25" key="1">
    <citation type="journal article" date="2022" name="DNA Res.">
        <title>Genome analysis of five recently described species of the CUG-Ser clade uncovers Candida theae as a new hybrid lineage with pathogenic potential in the Candida parapsilosis species complex.</title>
        <authorList>
            <person name="Mixao V."/>
            <person name="Del Olmo V."/>
            <person name="Hegedusova E."/>
            <person name="Saus E."/>
            <person name="Pryszcz L."/>
            <person name="Cillingova A."/>
            <person name="Nosek J."/>
            <person name="Gabaldon T."/>
        </authorList>
    </citation>
    <scope>NUCLEOTIDE SEQUENCE [LARGE SCALE GENOMIC DNA]</scope>
    <source>
        <strain evidence="24 25">CBS 12239</strain>
    </source>
</reference>
<comment type="subcellular location">
    <subcellularLocation>
        <location evidence="4">Cytoplasm</location>
    </subcellularLocation>
    <subcellularLocation>
        <location evidence="3 19">Nucleus</location>
    </subcellularLocation>
</comment>
<dbReference type="InterPro" id="IPR031309">
    <property type="entry name" value="Ribosomal_uL5_C"/>
</dbReference>
<dbReference type="InterPro" id="IPR022803">
    <property type="entry name" value="Ribosomal_uL5_dom_sf"/>
</dbReference>
<dbReference type="Pfam" id="PF00281">
    <property type="entry name" value="Ribosomal_L5"/>
    <property type="match status" value="1"/>
</dbReference>
<dbReference type="Gene3D" id="3.60.20.10">
    <property type="entry name" value="Glutamine Phosphoribosylpyrophosphate, subunit 1, domain 1"/>
    <property type="match status" value="1"/>
</dbReference>
<feature type="compositionally biased region" description="Polar residues" evidence="21">
    <location>
        <begin position="1"/>
        <end position="23"/>
    </location>
</feature>
<dbReference type="InterPro" id="IPR023333">
    <property type="entry name" value="Proteasome_suB-type"/>
</dbReference>
<organism evidence="24 25">
    <name type="scientific">Candida theae</name>
    <dbReference type="NCBI Taxonomy" id="1198502"/>
    <lineage>
        <taxon>Eukaryota</taxon>
        <taxon>Fungi</taxon>
        <taxon>Dikarya</taxon>
        <taxon>Ascomycota</taxon>
        <taxon>Saccharomycotina</taxon>
        <taxon>Pichiomycetes</taxon>
        <taxon>Debaryomycetaceae</taxon>
        <taxon>Candida/Lodderomyces clade</taxon>
        <taxon>Candida</taxon>
    </lineage>
</organism>
<dbReference type="GO" id="GO:0005737">
    <property type="term" value="C:cytoplasm"/>
    <property type="evidence" value="ECO:0007669"/>
    <property type="project" value="UniProtKB-SubCell"/>
</dbReference>
<evidence type="ECO:0000256" key="21">
    <source>
        <dbReference type="SAM" id="MobiDB-lite"/>
    </source>
</evidence>
<dbReference type="InterPro" id="IPR016050">
    <property type="entry name" value="Proteasome_bsu_CS"/>
</dbReference>
<keyword evidence="10" id="KW-0378">Hydrolase</keyword>
<dbReference type="InterPro" id="IPR002132">
    <property type="entry name" value="Ribosomal_uL5"/>
</dbReference>
<evidence type="ECO:0000256" key="19">
    <source>
        <dbReference type="PROSITE-ProRule" id="PRU00089"/>
    </source>
</evidence>
<dbReference type="InterPro" id="IPR036388">
    <property type="entry name" value="WH-like_DNA-bd_sf"/>
</dbReference>
<comment type="subunit">
    <text evidence="17">The 26S proteasome consists of a 20S proteasome core and two 19S regulatory subunits. The 20S proteasome core is composed of 28 subunits that are arranged in four stacked rings, resulting in a barrel-shaped structure. The two end rings are each formed by seven alpha subunits, and the two central rings are each formed by seven beta subunits. The catalytic chamber with the active sites is on the inside of the barrel.</text>
</comment>
<dbReference type="Pfam" id="PF00498">
    <property type="entry name" value="FHA"/>
    <property type="match status" value="1"/>
</dbReference>
<dbReference type="PROSITE" id="PS50006">
    <property type="entry name" value="FHA_DOMAIN"/>
    <property type="match status" value="1"/>
</dbReference>
<dbReference type="GeneID" id="76150638"/>
<dbReference type="Gene3D" id="3.30.1440.10">
    <property type="match status" value="1"/>
</dbReference>
<feature type="domain" description="Fork-head" evidence="23">
    <location>
        <begin position="618"/>
        <end position="683"/>
    </location>
</feature>
<feature type="active site" description="Nucleophile" evidence="18">
    <location>
        <position position="1165"/>
    </location>
</feature>
<evidence type="ECO:0000313" key="24">
    <source>
        <dbReference type="EMBL" id="KAI5958224.1"/>
    </source>
</evidence>
<dbReference type="PROSITE" id="PS50039">
    <property type="entry name" value="FORK_HEAD_3"/>
    <property type="match status" value="1"/>
</dbReference>
<dbReference type="InterPro" id="IPR020929">
    <property type="entry name" value="Ribosomal_uL5_CS"/>
</dbReference>
<dbReference type="FunFam" id="3.30.1440.10:FF:000002">
    <property type="entry name" value="60S ribosomal protein L11"/>
    <property type="match status" value="1"/>
</dbReference>
<keyword evidence="12" id="KW-0689">Ribosomal protein</keyword>
<dbReference type="InterPro" id="IPR001353">
    <property type="entry name" value="Proteasome_sua/b"/>
</dbReference>
<dbReference type="GO" id="GO:0006357">
    <property type="term" value="P:regulation of transcription by RNA polymerase II"/>
    <property type="evidence" value="ECO:0007669"/>
    <property type="project" value="UniProtKB-ARBA"/>
</dbReference>
<evidence type="ECO:0000256" key="16">
    <source>
        <dbReference type="ARBA" id="ARBA00023274"/>
    </source>
</evidence>
<evidence type="ECO:0000256" key="15">
    <source>
        <dbReference type="ARBA" id="ARBA00023242"/>
    </source>
</evidence>
<evidence type="ECO:0000259" key="22">
    <source>
        <dbReference type="PROSITE" id="PS50006"/>
    </source>
</evidence>
<feature type="compositionally biased region" description="Polar residues" evidence="21">
    <location>
        <begin position="1030"/>
        <end position="1044"/>
    </location>
</feature>
<keyword evidence="16" id="KW-0687">Ribonucleoprotein</keyword>
<evidence type="ECO:0000256" key="20">
    <source>
        <dbReference type="SAM" id="Coils"/>
    </source>
</evidence>
<name>A0AAD5BEM1_9ASCO</name>
<evidence type="ECO:0000313" key="25">
    <source>
        <dbReference type="Proteomes" id="UP001204833"/>
    </source>
</evidence>
<dbReference type="Pfam" id="PF00673">
    <property type="entry name" value="Ribosomal_L5_C"/>
    <property type="match status" value="1"/>
</dbReference>
<feature type="compositionally biased region" description="Basic and acidic residues" evidence="21">
    <location>
        <begin position="1049"/>
        <end position="1059"/>
    </location>
</feature>
<keyword evidence="15 19" id="KW-0539">Nucleus</keyword>
<evidence type="ECO:0000259" key="23">
    <source>
        <dbReference type="PROSITE" id="PS50039"/>
    </source>
</evidence>
<dbReference type="Gene3D" id="1.10.10.10">
    <property type="entry name" value="Winged helix-like DNA-binding domain superfamily/Winged helix DNA-binding domain"/>
    <property type="match status" value="1"/>
</dbReference>
<dbReference type="Pfam" id="PF00227">
    <property type="entry name" value="Proteasome"/>
    <property type="match status" value="1"/>
</dbReference>
<dbReference type="EMBL" id="JAIHNG010000118">
    <property type="protein sequence ID" value="KAI5958224.1"/>
    <property type="molecule type" value="Genomic_DNA"/>
</dbReference>
<dbReference type="GO" id="GO:1990904">
    <property type="term" value="C:ribonucleoprotein complex"/>
    <property type="evidence" value="ECO:0007669"/>
    <property type="project" value="UniProtKB-KW"/>
</dbReference>
<feature type="compositionally biased region" description="Polar residues" evidence="21">
    <location>
        <begin position="982"/>
        <end position="993"/>
    </location>
</feature>
<dbReference type="GO" id="GO:0006412">
    <property type="term" value="P:translation"/>
    <property type="evidence" value="ECO:0007669"/>
    <property type="project" value="InterPro"/>
</dbReference>
<dbReference type="PROSITE" id="PS51476">
    <property type="entry name" value="PROTEASOME_BETA_2"/>
    <property type="match status" value="1"/>
</dbReference>
<feature type="compositionally biased region" description="Polar residues" evidence="21">
    <location>
        <begin position="891"/>
        <end position="907"/>
    </location>
</feature>
<comment type="caution">
    <text evidence="24">The sequence shown here is derived from an EMBL/GenBank/DDBJ whole genome shotgun (WGS) entry which is preliminary data.</text>
</comment>
<feature type="domain" description="FHA" evidence="22">
    <location>
        <begin position="183"/>
        <end position="241"/>
    </location>
</feature>
<dbReference type="PROSITE" id="PS00854">
    <property type="entry name" value="PROTEASOME_BETA_1"/>
    <property type="match status" value="1"/>
</dbReference>
<dbReference type="FunFam" id="3.60.20.10:FF:000013">
    <property type="entry name" value="Proteasome subunit beta type-5"/>
    <property type="match status" value="1"/>
</dbReference>
<gene>
    <name evidence="24" type="ORF">KGF57_002579</name>
</gene>
<keyword evidence="25" id="KW-1185">Reference proteome</keyword>
<protein>
    <recommendedName>
        <fullName evidence="6">proteasome endopeptidase complex</fullName>
        <ecNumber evidence="6">3.4.25.1</ecNumber>
    </recommendedName>
</protein>
<dbReference type="InterPro" id="IPR031310">
    <property type="entry name" value="Ribosomal_uL5_N"/>
</dbReference>
<dbReference type="SUPFAM" id="SSF56235">
    <property type="entry name" value="N-terminal nucleophile aminohydrolases (Ntn hydrolases)"/>
    <property type="match status" value="1"/>
</dbReference>
<comment type="function">
    <text evidence="2">Component of the ribosome, a large ribonucleoprotein complex responsible for the synthesis of proteins in the cell. The small ribosomal subunit (SSU) binds messenger RNAs (mRNAs) and translates the encoded message by selecting cognate aminoacyl-transfer RNA (tRNA) molecules. The large subunit (LSU) contains the ribosomal catalytic site termed the peptidyl transferase center (PTC), which catalyzes the formation of peptide bonds, thereby polymerizing the amino acids delivered by tRNAs into a polypeptide chain. The nascent polypeptides leave the ribosome through a tunnel in the LSU and interact with protein factors that function in enzymatic processing, targeting, and the membrane insertion of nascent chains at the exit of the ribosomal tunnel.</text>
</comment>
<feature type="region of interest" description="Disordered" evidence="21">
    <location>
        <begin position="1"/>
        <end position="159"/>
    </location>
</feature>
<evidence type="ECO:0000256" key="3">
    <source>
        <dbReference type="ARBA" id="ARBA00004123"/>
    </source>
</evidence>
<evidence type="ECO:0000256" key="1">
    <source>
        <dbReference type="ARBA" id="ARBA00001198"/>
    </source>
</evidence>
<evidence type="ECO:0000256" key="13">
    <source>
        <dbReference type="ARBA" id="ARBA00023125"/>
    </source>
</evidence>
<evidence type="ECO:0000256" key="8">
    <source>
        <dbReference type="ARBA" id="ARBA00022670"/>
    </source>
</evidence>
<feature type="DNA-binding region" description="Fork-head" evidence="19">
    <location>
        <begin position="618"/>
        <end position="683"/>
    </location>
</feature>
<dbReference type="InterPro" id="IPR057266">
    <property type="entry name" value="Ribosomal_uL5_euk/arc-type"/>
</dbReference>
<feature type="compositionally biased region" description="Basic and acidic residues" evidence="21">
    <location>
        <begin position="149"/>
        <end position="159"/>
    </location>
</feature>
<dbReference type="SUPFAM" id="SSF49879">
    <property type="entry name" value="SMAD/FHA domain"/>
    <property type="match status" value="1"/>
</dbReference>
<dbReference type="RefSeq" id="XP_051608815.1">
    <property type="nucleotide sequence ID" value="XM_051751908.1"/>
</dbReference>
<evidence type="ECO:0000256" key="11">
    <source>
        <dbReference type="ARBA" id="ARBA00022942"/>
    </source>
</evidence>
<dbReference type="GO" id="GO:0003735">
    <property type="term" value="F:structural constituent of ribosome"/>
    <property type="evidence" value="ECO:0007669"/>
    <property type="project" value="InterPro"/>
</dbReference>
<dbReference type="Gene3D" id="2.60.200.20">
    <property type="match status" value="1"/>
</dbReference>
<dbReference type="InterPro" id="IPR008984">
    <property type="entry name" value="SMAD_FHA_dom_sf"/>
</dbReference>
<dbReference type="InterPro" id="IPR000243">
    <property type="entry name" value="Pept_T1A_subB"/>
</dbReference>
<evidence type="ECO:0000256" key="5">
    <source>
        <dbReference type="ARBA" id="ARBA00008553"/>
    </source>
</evidence>
<dbReference type="SUPFAM" id="SSF46785">
    <property type="entry name" value="Winged helix' DNA-binding domain"/>
    <property type="match status" value="1"/>
</dbReference>
<dbReference type="NCBIfam" id="NF003258">
    <property type="entry name" value="PRK04219.1"/>
    <property type="match status" value="1"/>
</dbReference>
<evidence type="ECO:0000256" key="17">
    <source>
        <dbReference type="ARBA" id="ARBA00026071"/>
    </source>
</evidence>
<dbReference type="GO" id="GO:0003700">
    <property type="term" value="F:DNA-binding transcription factor activity"/>
    <property type="evidence" value="ECO:0007669"/>
    <property type="project" value="InterPro"/>
</dbReference>
<dbReference type="PANTHER" id="PTHR11994">
    <property type="entry name" value="60S RIBOSOMAL PROTEIN L11-RELATED"/>
    <property type="match status" value="1"/>
</dbReference>
<feature type="coiled-coil region" evidence="20">
    <location>
        <begin position="452"/>
        <end position="479"/>
    </location>
</feature>
<comment type="similarity">
    <text evidence="5">Belongs to the universal ribosomal protein uL5 family.</text>
</comment>
<proteinExistence type="inferred from homology"/>
<feature type="region of interest" description="Disordered" evidence="21">
    <location>
        <begin position="875"/>
        <end position="1069"/>
    </location>
</feature>
<feature type="region of interest" description="Disordered" evidence="21">
    <location>
        <begin position="487"/>
        <end position="510"/>
    </location>
</feature>
<keyword evidence="11" id="KW-0647">Proteasome</keyword>
<feature type="compositionally biased region" description="Polar residues" evidence="21">
    <location>
        <begin position="101"/>
        <end position="113"/>
    </location>
</feature>
<dbReference type="PROSITE" id="PS00358">
    <property type="entry name" value="RIBOSOMAL_L5"/>
    <property type="match status" value="1"/>
</dbReference>
<evidence type="ECO:0000256" key="12">
    <source>
        <dbReference type="ARBA" id="ARBA00022980"/>
    </source>
</evidence>
<evidence type="ECO:0000256" key="2">
    <source>
        <dbReference type="ARBA" id="ARBA00004021"/>
    </source>
</evidence>
<dbReference type="GO" id="GO:0005634">
    <property type="term" value="C:nucleus"/>
    <property type="evidence" value="ECO:0007669"/>
    <property type="project" value="UniProtKB-SubCell"/>
</dbReference>
<dbReference type="Proteomes" id="UP001204833">
    <property type="component" value="Unassembled WGS sequence"/>
</dbReference>
<keyword evidence="7" id="KW-0963">Cytoplasm</keyword>
<keyword evidence="9" id="KW-0888">Threonine protease</keyword>
<feature type="compositionally biased region" description="Polar residues" evidence="21">
    <location>
        <begin position="1060"/>
        <end position="1069"/>
    </location>
</feature>
<dbReference type="SMART" id="SM00240">
    <property type="entry name" value="FHA"/>
    <property type="match status" value="1"/>
</dbReference>
<dbReference type="GO" id="GO:0043565">
    <property type="term" value="F:sequence-specific DNA binding"/>
    <property type="evidence" value="ECO:0007669"/>
    <property type="project" value="InterPro"/>
</dbReference>
<keyword evidence="20" id="KW-0175">Coiled coil</keyword>
<dbReference type="GO" id="GO:0004298">
    <property type="term" value="F:threonine-type endopeptidase activity"/>
    <property type="evidence" value="ECO:0007669"/>
    <property type="project" value="UniProtKB-KW"/>
</dbReference>
<keyword evidence="14" id="KW-0865">Zymogen</keyword>
<comment type="catalytic activity">
    <reaction evidence="1">
        <text>Cleavage of peptide bonds with very broad specificity.</text>
        <dbReference type="EC" id="3.4.25.1"/>
    </reaction>
</comment>
<dbReference type="CDD" id="cd03761">
    <property type="entry name" value="proteasome_beta_type_5"/>
    <property type="match status" value="1"/>
</dbReference>
<dbReference type="SUPFAM" id="SSF55282">
    <property type="entry name" value="RL5-like"/>
    <property type="match status" value="1"/>
</dbReference>
<dbReference type="PRINTS" id="PR00141">
    <property type="entry name" value="PROTEASOME"/>
</dbReference>
<sequence length="1544" mass="170953">MSGVQGSKSSHPPPSDNQLQLTHLETADQVLPHSNNSESQKSPRPDVDAGLILDEELNMLLSTPQLQSDKHDQYFKSQTQEESMETKDPFISSSKTVSSSQTPLFQASTGSQSRDVESANDELSLTQSKDNSKNGFKHKSEKSKQASVPHDHVVDDSHSHSRVSAYARLDFENNVFYVQTLQVVLGRRSNDELIQQDVDVHLSERKAISRRHAKIFYNFGTQRFEISVLGKNGAFVDETFVEKGVTIPLTDGVKIQIGDISFQFVLPTPPANETLDQQNGGPKQFNPSDAINLKSNLFSKTPVQKETLKNPVDSDSKFSLRKLSMSRRDSLLKIRRLSNARRKSAAANEELNELLKDLGVTSIENINEEESDLLDAQIQSLLNEDSDLGLGGDSMANLARMNESAIADDEDEFDLVKGIEQDAKMEREILEIDVSINQLNREIAELVSQGGNDSLILEKDELRKSLEETKKRKKEHISQRRSSFVKNAGPLRSTPLMGRPASIQPSSSSSSSAILYNKLGPLDKSLQYLSGPHMPQIPIPKLEAPVFILTSEQGVTRTLPPPRVISVGKHSHQSPYYYPKTLEQQSQFPKPKGKKIIPRKTPKRVYAIEEIPEQYRSKPNLTFTSMTTNVLSTAAAGNGLTINATIDAIKEVYPYFKYCPEGWQASVAHCIKNTKLFKRVAKRGYEWLYTMDESYRNERDTVKAKHKEYLEAITKAEILRQQEIRQSQRAEQQELNNQLYVNRNVQQPVPRPVPTAQYNPVMQPNIGQGKPSLQPKNPPSPTLQTSASTTEDKTQKSLAYLRAELFTLYKSRNVAYDKVTATQLITKALATTIAQVNNIGAKSGCGDNALNFLVEKAPQQVSKILDIALTKSIKEHEGSSVSASAKSTPSRASSEPISSPPGQQSVGTPVGNRGSPISQPQGVSSSISYTSGVRQPQSPGSSFSQAAYKSPPPAPPPAQSQSQSQSHVTNSASEVEIKSKTESSPSPNRSVKSTPDPPLSRPSFGKPPNLGRPGSYARPQAYGKPPGVGSSLSRPPTFLSNKPSFHSGVKRESDTDDHNNGQPTKSTKTSWRISLSIVNSTTEYNPIKFKYRQEMNSIAQRYTNAQNNDVLNEISSINASRSSHQQLNLAPSIAVPPISQPTDFLRAHTDDSANPDCKIKIAHGTTTLAFRFQGGIIVAVDSRATAGNWIASQTVNKVIRINPQLLGTMAGGAADCQFWETWLGTQCRLHELREKERISVAAASKILSNLVYSYKGMGLSMGTMVCGHTKKEGPTIYYVDSDGTRLKGDLFCVGSGQTFAYGVLDSEYKWDLTVEEALYLGKRSILAATHRDAYSGGSINLYHVNEAGWTYHGNYNVGDLFWEVKEKEHSFSSKAQNPMRELRIEKLVLNICVGESGDRLTRASKVLEQLSGQTPVQSKARYTVRTFGIRRNEKIAVHVTVRGPKAEEILERGLKVKEYQLRNKNFSATGNFGFGIDEHIDLGIKYDPSIGIYGMDFYVVMGRAGARVTRRKRVRSTIGNNHKTNKEDTIQWFKTKYDADVLDK</sequence>
<evidence type="ECO:0000256" key="7">
    <source>
        <dbReference type="ARBA" id="ARBA00022490"/>
    </source>
</evidence>
<evidence type="ECO:0000256" key="18">
    <source>
        <dbReference type="PIRSR" id="PIRSR600243-1"/>
    </source>
</evidence>
<keyword evidence="8" id="KW-0645">Protease</keyword>
<evidence type="ECO:0000256" key="14">
    <source>
        <dbReference type="ARBA" id="ARBA00023145"/>
    </source>
</evidence>
<dbReference type="GO" id="GO:0043161">
    <property type="term" value="P:proteasome-mediated ubiquitin-dependent protein catabolic process"/>
    <property type="evidence" value="ECO:0007669"/>
    <property type="project" value="UniProtKB-ARBA"/>
</dbReference>
<dbReference type="GO" id="GO:0010499">
    <property type="term" value="P:proteasomal ubiquitin-independent protein catabolic process"/>
    <property type="evidence" value="ECO:0007669"/>
    <property type="project" value="UniProtKB-ARBA"/>
</dbReference>
<dbReference type="InterPro" id="IPR000253">
    <property type="entry name" value="FHA_dom"/>
</dbReference>
<dbReference type="InterPro" id="IPR001766">
    <property type="entry name" value="Fork_head_dom"/>
</dbReference>
<dbReference type="CDD" id="cd22701">
    <property type="entry name" value="FHA_FKH1-like"/>
    <property type="match status" value="1"/>
</dbReference>
<feature type="compositionally biased region" description="Polar residues" evidence="21">
    <location>
        <begin position="915"/>
        <end position="943"/>
    </location>
</feature>
<feature type="compositionally biased region" description="Low complexity" evidence="21">
    <location>
        <begin position="879"/>
        <end position="890"/>
    </location>
</feature>
<dbReference type="Pfam" id="PF00250">
    <property type="entry name" value="Forkhead"/>
    <property type="match status" value="1"/>
</dbReference>
<feature type="region of interest" description="Disordered" evidence="21">
    <location>
        <begin position="760"/>
        <end position="794"/>
    </location>
</feature>
<evidence type="ECO:0000256" key="9">
    <source>
        <dbReference type="ARBA" id="ARBA00022698"/>
    </source>
</evidence>
<dbReference type="GO" id="GO:0005840">
    <property type="term" value="C:ribosome"/>
    <property type="evidence" value="ECO:0007669"/>
    <property type="project" value="UniProtKB-KW"/>
</dbReference>
<evidence type="ECO:0000256" key="4">
    <source>
        <dbReference type="ARBA" id="ARBA00004496"/>
    </source>
</evidence>
<dbReference type="InterPro" id="IPR036390">
    <property type="entry name" value="WH_DNA-bd_sf"/>
</dbReference>
<accession>A0AAD5BEM1</accession>
<dbReference type="GO" id="GO:0019774">
    <property type="term" value="C:proteasome core complex, beta-subunit complex"/>
    <property type="evidence" value="ECO:0007669"/>
    <property type="project" value="UniProtKB-ARBA"/>
</dbReference>
<dbReference type="SMART" id="SM00339">
    <property type="entry name" value="FH"/>
    <property type="match status" value="1"/>
</dbReference>
<evidence type="ECO:0000256" key="6">
    <source>
        <dbReference type="ARBA" id="ARBA00012039"/>
    </source>
</evidence>
<dbReference type="InterPro" id="IPR029055">
    <property type="entry name" value="Ntn_hydrolases_N"/>
</dbReference>
<keyword evidence="13 19" id="KW-0238">DNA-binding</keyword>
<evidence type="ECO:0000256" key="10">
    <source>
        <dbReference type="ARBA" id="ARBA00022801"/>
    </source>
</evidence>